<dbReference type="Pfam" id="PF14791">
    <property type="entry name" value="DNA_pol_B_thumb"/>
    <property type="match status" value="1"/>
</dbReference>
<dbReference type="GO" id="GO:0003887">
    <property type="term" value="F:DNA-directed DNA polymerase activity"/>
    <property type="evidence" value="ECO:0007669"/>
    <property type="project" value="InterPro"/>
</dbReference>
<accession>A0A7S1E318</accession>
<dbReference type="InterPro" id="IPR029398">
    <property type="entry name" value="PolB_thumb"/>
</dbReference>
<dbReference type="PRINTS" id="PR00869">
    <property type="entry name" value="DNAPOLX"/>
</dbReference>
<dbReference type="Gene3D" id="3.30.210.10">
    <property type="entry name" value="DNA polymerase, thumb domain"/>
    <property type="match status" value="1"/>
</dbReference>
<reference evidence="4" key="1">
    <citation type="submission" date="2021-01" db="EMBL/GenBank/DDBJ databases">
        <authorList>
            <person name="Corre E."/>
            <person name="Pelletier E."/>
            <person name="Niang G."/>
            <person name="Scheremetjew M."/>
            <person name="Finn R."/>
            <person name="Kale V."/>
            <person name="Holt S."/>
            <person name="Cochrane G."/>
            <person name="Meng A."/>
            <person name="Brown T."/>
            <person name="Cohen L."/>
        </authorList>
    </citation>
    <scope>NUCLEOTIDE SEQUENCE</scope>
    <source>
        <strain evidence="4">CCMP644</strain>
    </source>
</reference>
<dbReference type="InterPro" id="IPR043519">
    <property type="entry name" value="NT_sf"/>
</dbReference>
<evidence type="ECO:0000313" key="4">
    <source>
        <dbReference type="EMBL" id="CAD8963503.1"/>
    </source>
</evidence>
<protein>
    <recommendedName>
        <fullName evidence="3">DNA polymerase beta thumb domain-containing protein</fullName>
    </recommendedName>
</protein>
<keyword evidence="2" id="KW-0548">Nucleotidyltransferase</keyword>
<dbReference type="GO" id="GO:0006303">
    <property type="term" value="P:double-strand break repair via nonhomologous end joining"/>
    <property type="evidence" value="ECO:0007669"/>
    <property type="project" value="TreeGrafter"/>
</dbReference>
<dbReference type="SUPFAM" id="SSF81301">
    <property type="entry name" value="Nucleotidyltransferase"/>
    <property type="match status" value="1"/>
</dbReference>
<dbReference type="PANTHER" id="PTHR11276:SF28">
    <property type="entry name" value="DNA POLYMERASE LAMBDA"/>
    <property type="match status" value="1"/>
</dbReference>
<evidence type="ECO:0000259" key="3">
    <source>
        <dbReference type="Pfam" id="PF14791"/>
    </source>
</evidence>
<proteinExistence type="predicted"/>
<evidence type="ECO:0000256" key="2">
    <source>
        <dbReference type="ARBA" id="ARBA00022695"/>
    </source>
</evidence>
<dbReference type="Gene3D" id="3.30.460.10">
    <property type="entry name" value="Beta Polymerase, domain 2"/>
    <property type="match status" value="1"/>
</dbReference>
<dbReference type="PANTHER" id="PTHR11276">
    <property type="entry name" value="DNA POLYMERASE TYPE-X FAMILY MEMBER"/>
    <property type="match status" value="1"/>
</dbReference>
<keyword evidence="1" id="KW-0808">Transferase</keyword>
<feature type="domain" description="DNA polymerase beta thumb" evidence="3">
    <location>
        <begin position="109"/>
        <end position="180"/>
    </location>
</feature>
<organism evidence="4">
    <name type="scientific">Hemiselmis andersenii</name>
    <name type="common">Cryptophyte alga</name>
    <dbReference type="NCBI Taxonomy" id="464988"/>
    <lineage>
        <taxon>Eukaryota</taxon>
        <taxon>Cryptophyceae</taxon>
        <taxon>Cryptomonadales</taxon>
        <taxon>Hemiselmidaceae</taxon>
        <taxon>Hemiselmis</taxon>
    </lineage>
</organism>
<dbReference type="AlphaFoldDB" id="A0A7S1E318"/>
<sequence length="217" mass="24433">MAAAGPNSQKVIMEACGRYRRGEDEGIKRIDLVVTLDSGIAIDGLLARICRMLHRPSSGCDVHDLCGHTPMAKGVRGQEAYTGSVKIHGQHHFRRVNILVLPHERYAFAVMHMTGSTVFNQAMRNIAMLSSCRLSDTSLTRVERDEKGKVVWEGERIPCLSEDDIFMALKVLPVAPGDRCLEEGKFELVEKSEMVSTQREGRCVPEQRRWFEFVSHH</sequence>
<evidence type="ECO:0000256" key="1">
    <source>
        <dbReference type="ARBA" id="ARBA00022679"/>
    </source>
</evidence>
<dbReference type="GO" id="GO:0005634">
    <property type="term" value="C:nucleus"/>
    <property type="evidence" value="ECO:0007669"/>
    <property type="project" value="TreeGrafter"/>
</dbReference>
<dbReference type="EMBL" id="HBFX01026819">
    <property type="protein sequence ID" value="CAD8963503.1"/>
    <property type="molecule type" value="Transcribed_RNA"/>
</dbReference>
<dbReference type="GO" id="GO:0003677">
    <property type="term" value="F:DNA binding"/>
    <property type="evidence" value="ECO:0007669"/>
    <property type="project" value="InterPro"/>
</dbReference>
<gene>
    <name evidence="4" type="ORF">HAND00432_LOCUS16264</name>
</gene>
<dbReference type="InterPro" id="IPR022312">
    <property type="entry name" value="DNA_pol_X"/>
</dbReference>
<name>A0A7S1E318_HEMAN</name>
<dbReference type="InterPro" id="IPR037160">
    <property type="entry name" value="DNA_Pol_thumb_sf"/>
</dbReference>